<accession>A0A0A7S0S9</accession>
<evidence type="ECO:0000313" key="2">
    <source>
        <dbReference type="EMBL" id="AJA45149.1"/>
    </source>
</evidence>
<keyword evidence="3" id="KW-1185">Reference proteome</keyword>
<keyword evidence="1" id="KW-1133">Transmembrane helix</keyword>
<reference evidence="2 3" key="1">
    <citation type="journal article" date="2014" name="Appl. Environ. Microbiol.">
        <title>Gut symbionts from distinct hosts exhibit genotoxic activity via divergent colibactin biosynthetic pathways.</title>
        <authorList>
            <person name="Engel P."/>
            <person name="Vizcaino M.I."/>
            <person name="Crawford J.M."/>
        </authorList>
    </citation>
    <scope>NUCLEOTIDE SEQUENCE [LARGE SCALE GENOMIC DNA]</scope>
    <source>
        <strain evidence="2 3">PEB0191</strain>
    </source>
</reference>
<dbReference type="HOGENOM" id="CLU_2806246_0_0_6"/>
<keyword evidence="1" id="KW-0472">Membrane</keyword>
<dbReference type="Proteomes" id="UP000030901">
    <property type="component" value="Chromosome"/>
</dbReference>
<protein>
    <submittedName>
        <fullName evidence="2">Flp/Fap pilin component</fullName>
    </submittedName>
</protein>
<evidence type="ECO:0000256" key="1">
    <source>
        <dbReference type="SAM" id="Phobius"/>
    </source>
</evidence>
<name>A0A0A7S0S9_FRIPE</name>
<evidence type="ECO:0000313" key="3">
    <source>
        <dbReference type="Proteomes" id="UP000030901"/>
    </source>
</evidence>
<keyword evidence="1" id="KW-0812">Transmembrane</keyword>
<dbReference type="STRING" id="1267021.FPB0191_01329"/>
<feature type="transmembrane region" description="Helical" evidence="1">
    <location>
        <begin position="26"/>
        <end position="44"/>
    </location>
</feature>
<dbReference type="EMBL" id="CP009056">
    <property type="protein sequence ID" value="AJA45149.1"/>
    <property type="molecule type" value="Genomic_DNA"/>
</dbReference>
<dbReference type="AlphaFoldDB" id="A0A0A7S0S9"/>
<dbReference type="KEGG" id="fpp:FPB0191_01329"/>
<dbReference type="RefSeq" id="WP_039104860.1">
    <property type="nucleotide sequence ID" value="NZ_CP009056.1"/>
</dbReference>
<gene>
    <name evidence="2" type="ORF">FPB0191_01329</name>
</gene>
<proteinExistence type="predicted"/>
<sequence length="67" mass="7488">MIFNIIYLTIRTFVIKFYKLQNGITSIEYTVLIACIAAIVIALFRDGGSLAVALEGMYQSLGSRLIR</sequence>
<organism evidence="2 3">
    <name type="scientific">Frischella perrara</name>
    <dbReference type="NCBI Taxonomy" id="1267021"/>
    <lineage>
        <taxon>Bacteria</taxon>
        <taxon>Pseudomonadati</taxon>
        <taxon>Pseudomonadota</taxon>
        <taxon>Gammaproteobacteria</taxon>
        <taxon>Orbales</taxon>
        <taxon>Orbaceae</taxon>
        <taxon>Frischella</taxon>
    </lineage>
</organism>